<dbReference type="EMBL" id="JAQQWN010000002">
    <property type="protein sequence ID" value="KAK8093466.1"/>
    <property type="molecule type" value="Genomic_DNA"/>
</dbReference>
<name>A0ABR1X9Z1_9PEZI</name>
<dbReference type="GeneID" id="92037526"/>
<evidence type="ECO:0000313" key="2">
    <source>
        <dbReference type="EMBL" id="KAK8093466.1"/>
    </source>
</evidence>
<feature type="region of interest" description="Disordered" evidence="1">
    <location>
        <begin position="1"/>
        <end position="21"/>
    </location>
</feature>
<reference evidence="2 3" key="1">
    <citation type="submission" date="2023-01" db="EMBL/GenBank/DDBJ databases">
        <title>Analysis of 21 Apiospora genomes using comparative genomics revels a genus with tremendous synthesis potential of carbohydrate active enzymes and secondary metabolites.</title>
        <authorList>
            <person name="Sorensen T."/>
        </authorList>
    </citation>
    <scope>NUCLEOTIDE SEQUENCE [LARGE SCALE GENOMIC DNA]</scope>
    <source>
        <strain evidence="2 3">CBS 114990</strain>
    </source>
</reference>
<proteinExistence type="predicted"/>
<gene>
    <name evidence="2" type="ORF">PG997_000151</name>
</gene>
<dbReference type="RefSeq" id="XP_066674239.1">
    <property type="nucleotide sequence ID" value="XM_066804466.1"/>
</dbReference>
<accession>A0ABR1X9Z1</accession>
<protein>
    <submittedName>
        <fullName evidence="2">Uncharacterized protein</fullName>
    </submittedName>
</protein>
<keyword evidence="3" id="KW-1185">Reference proteome</keyword>
<evidence type="ECO:0000313" key="3">
    <source>
        <dbReference type="Proteomes" id="UP001433268"/>
    </source>
</evidence>
<evidence type="ECO:0000256" key="1">
    <source>
        <dbReference type="SAM" id="MobiDB-lite"/>
    </source>
</evidence>
<feature type="compositionally biased region" description="Polar residues" evidence="1">
    <location>
        <begin position="1"/>
        <end position="11"/>
    </location>
</feature>
<comment type="caution">
    <text evidence="2">The sequence shown here is derived from an EMBL/GenBank/DDBJ whole genome shotgun (WGS) entry which is preliminary data.</text>
</comment>
<sequence length="77" mass="8435">MAPGWNNSSGGDSYMYKPSQDPAASGELYALLERVKKTLEVKGQMRDTQALITEVTKNVDQSGARWADGFDGTLPQR</sequence>
<dbReference type="Proteomes" id="UP001433268">
    <property type="component" value="Unassembled WGS sequence"/>
</dbReference>
<organism evidence="2 3">
    <name type="scientific">Apiospora hydei</name>
    <dbReference type="NCBI Taxonomy" id="1337664"/>
    <lineage>
        <taxon>Eukaryota</taxon>
        <taxon>Fungi</taxon>
        <taxon>Dikarya</taxon>
        <taxon>Ascomycota</taxon>
        <taxon>Pezizomycotina</taxon>
        <taxon>Sordariomycetes</taxon>
        <taxon>Xylariomycetidae</taxon>
        <taxon>Amphisphaeriales</taxon>
        <taxon>Apiosporaceae</taxon>
        <taxon>Apiospora</taxon>
    </lineage>
</organism>